<dbReference type="GO" id="GO:0018739">
    <property type="term" value="F:4-hydroxybenzoyl-CoA thioesterase activity"/>
    <property type="evidence" value="ECO:0007669"/>
    <property type="project" value="UniProtKB-EC"/>
</dbReference>
<dbReference type="Proteomes" id="UP000549617">
    <property type="component" value="Unassembled WGS sequence"/>
</dbReference>
<dbReference type="CDD" id="cd00586">
    <property type="entry name" value="4HBT"/>
    <property type="match status" value="1"/>
</dbReference>
<evidence type="ECO:0000313" key="1">
    <source>
        <dbReference type="EMBL" id="MBB5686886.1"/>
    </source>
</evidence>
<protein>
    <submittedName>
        <fullName evidence="1">4-hydroxybenzoyl-CoA thioesterase</fullName>
        <ecNumber evidence="1">3.1.2.23</ecNumber>
    </submittedName>
</protein>
<dbReference type="InterPro" id="IPR029069">
    <property type="entry name" value="HotDog_dom_sf"/>
</dbReference>
<dbReference type="Pfam" id="PF13279">
    <property type="entry name" value="4HBT_2"/>
    <property type="match status" value="1"/>
</dbReference>
<name>A0A7W9EGN1_9SPHN</name>
<reference evidence="1 2" key="1">
    <citation type="submission" date="2020-08" db="EMBL/GenBank/DDBJ databases">
        <title>Genomic Encyclopedia of Type Strains, Phase IV (KMG-IV): sequencing the most valuable type-strain genomes for metagenomic binning, comparative biology and taxonomic classification.</title>
        <authorList>
            <person name="Goeker M."/>
        </authorList>
    </citation>
    <scope>NUCLEOTIDE SEQUENCE [LARGE SCALE GENOMIC DNA]</scope>
    <source>
        <strain evidence="1 2">DSM 25079</strain>
    </source>
</reference>
<organism evidence="1 2">
    <name type="scientific">Sphingobium boeckii</name>
    <dbReference type="NCBI Taxonomy" id="1082345"/>
    <lineage>
        <taxon>Bacteria</taxon>
        <taxon>Pseudomonadati</taxon>
        <taxon>Pseudomonadota</taxon>
        <taxon>Alphaproteobacteria</taxon>
        <taxon>Sphingomonadales</taxon>
        <taxon>Sphingomonadaceae</taxon>
        <taxon>Sphingobium</taxon>
    </lineage>
</organism>
<keyword evidence="1" id="KW-0378">Hydrolase</keyword>
<comment type="caution">
    <text evidence="1">The sequence shown here is derived from an EMBL/GenBank/DDBJ whole genome shotgun (WGS) entry which is preliminary data.</text>
</comment>
<dbReference type="EC" id="3.1.2.23" evidence="1"/>
<keyword evidence="2" id="KW-1185">Reference proteome</keyword>
<dbReference type="RefSeq" id="WP_184019719.1">
    <property type="nucleotide sequence ID" value="NZ_JACIJC010000004.1"/>
</dbReference>
<gene>
    <name evidence="1" type="ORF">FHS49_002910</name>
</gene>
<dbReference type="EMBL" id="JACIJC010000004">
    <property type="protein sequence ID" value="MBB5686886.1"/>
    <property type="molecule type" value="Genomic_DNA"/>
</dbReference>
<dbReference type="Gene3D" id="3.10.129.10">
    <property type="entry name" value="Hotdog Thioesterase"/>
    <property type="match status" value="1"/>
</dbReference>
<proteinExistence type="predicted"/>
<dbReference type="AlphaFoldDB" id="A0A7W9EGN1"/>
<dbReference type="SUPFAM" id="SSF54637">
    <property type="entry name" value="Thioesterase/thiol ester dehydrase-isomerase"/>
    <property type="match status" value="1"/>
</dbReference>
<accession>A0A7W9EGN1</accession>
<sequence length="138" mass="15524">MIAHYPVRFAHCDPAGIAYYPRLFELCDGAIEDWCALVLRVPRRIMHLELGLGMPTVHMEARFIAPCRLGEILDIEIAARRVGNSSIDLTVRVGCGGAPRFEVDYTQVLMTLTEARATPWPDAWRTIIESELTVRNDA</sequence>
<evidence type="ECO:0000313" key="2">
    <source>
        <dbReference type="Proteomes" id="UP000549617"/>
    </source>
</evidence>